<reference evidence="1 2" key="1">
    <citation type="submission" date="2024-01" db="EMBL/GenBank/DDBJ databases">
        <title>Genome assemblies of Stephania.</title>
        <authorList>
            <person name="Yang L."/>
        </authorList>
    </citation>
    <scope>NUCLEOTIDE SEQUENCE [LARGE SCALE GENOMIC DNA]</scope>
    <source>
        <strain evidence="1">QJT</strain>
        <tissue evidence="1">Leaf</tissue>
    </source>
</reference>
<dbReference type="Proteomes" id="UP001417504">
    <property type="component" value="Unassembled WGS sequence"/>
</dbReference>
<gene>
    <name evidence="1" type="ORF">Sjap_022724</name>
</gene>
<dbReference type="PANTHER" id="PTHR35109">
    <property type="entry name" value="GLUTAMATE RACEMASE"/>
    <property type="match status" value="1"/>
</dbReference>
<accession>A0AAP0HTW8</accession>
<name>A0AAP0HTW8_9MAGN</name>
<evidence type="ECO:0000313" key="2">
    <source>
        <dbReference type="Proteomes" id="UP001417504"/>
    </source>
</evidence>
<keyword evidence="2" id="KW-1185">Reference proteome</keyword>
<dbReference type="PANTHER" id="PTHR35109:SF1">
    <property type="entry name" value="GLUTAMATE RACEMASE"/>
    <property type="match status" value="1"/>
</dbReference>
<organism evidence="1 2">
    <name type="scientific">Stephania japonica</name>
    <dbReference type="NCBI Taxonomy" id="461633"/>
    <lineage>
        <taxon>Eukaryota</taxon>
        <taxon>Viridiplantae</taxon>
        <taxon>Streptophyta</taxon>
        <taxon>Embryophyta</taxon>
        <taxon>Tracheophyta</taxon>
        <taxon>Spermatophyta</taxon>
        <taxon>Magnoliopsida</taxon>
        <taxon>Ranunculales</taxon>
        <taxon>Menispermaceae</taxon>
        <taxon>Menispermoideae</taxon>
        <taxon>Cissampelideae</taxon>
        <taxon>Stephania</taxon>
    </lineage>
</organism>
<dbReference type="EMBL" id="JBBNAE010000009">
    <property type="protein sequence ID" value="KAK9097227.1"/>
    <property type="molecule type" value="Genomic_DNA"/>
</dbReference>
<evidence type="ECO:0000313" key="1">
    <source>
        <dbReference type="EMBL" id="KAK9097227.1"/>
    </source>
</evidence>
<protein>
    <submittedName>
        <fullName evidence="1">Uncharacterized protein</fullName>
    </submittedName>
</protein>
<comment type="caution">
    <text evidence="1">The sequence shown here is derived from an EMBL/GenBank/DDBJ whole genome shotgun (WGS) entry which is preliminary data.</text>
</comment>
<proteinExistence type="predicted"/>
<dbReference type="AlphaFoldDB" id="A0AAP0HTW8"/>
<sequence>MWRKSTCFVGYKIVVTGTICLRFFSNSFHSVMVRIGLLKPTSSLIRRAGKGEPHLRNLSTVNHNEELTDDEINNVKYNSLSSWVPHPRNGIYYPKGKEWVMDDVPEGAAYFSHTYWLRSVEGVEEPFALDFHEPVVHNHE</sequence>